<evidence type="ECO:0000256" key="1">
    <source>
        <dbReference type="SAM" id="MobiDB-lite"/>
    </source>
</evidence>
<dbReference type="PANTHER" id="PTHR43130">
    <property type="entry name" value="ARAC-FAMILY TRANSCRIPTIONAL REGULATOR"/>
    <property type="match status" value="1"/>
</dbReference>
<accession>A0ABW6YQM3</accession>
<dbReference type="CDD" id="cd03139">
    <property type="entry name" value="GATase1_PfpI_2"/>
    <property type="match status" value="1"/>
</dbReference>
<dbReference type="PANTHER" id="PTHR43130:SF2">
    <property type="entry name" value="DJ-1_PFPI DOMAIN-CONTAINING PROTEIN"/>
    <property type="match status" value="1"/>
</dbReference>
<evidence type="ECO:0000313" key="4">
    <source>
        <dbReference type="EMBL" id="MFF9880963.1"/>
    </source>
</evidence>
<dbReference type="RefSeq" id="WP_051815911.1">
    <property type="nucleotide sequence ID" value="NZ_JBFACJ010000008.1"/>
</dbReference>
<feature type="chain" id="PRO_5046874166" evidence="2">
    <location>
        <begin position="44"/>
        <end position="278"/>
    </location>
</feature>
<dbReference type="GO" id="GO:0016829">
    <property type="term" value="F:lyase activity"/>
    <property type="evidence" value="ECO:0007669"/>
    <property type="project" value="UniProtKB-KW"/>
</dbReference>
<keyword evidence="5" id="KW-1185">Reference proteome</keyword>
<comment type="caution">
    <text evidence="4">The sequence shown here is derived from an EMBL/GenBank/DDBJ whole genome shotgun (WGS) entry which is preliminary data.</text>
</comment>
<dbReference type="EMBL" id="JBICBM010000002">
    <property type="protein sequence ID" value="MFF9880963.1"/>
    <property type="molecule type" value="Genomic_DNA"/>
</dbReference>
<reference evidence="4 5" key="1">
    <citation type="submission" date="2024-10" db="EMBL/GenBank/DDBJ databases">
        <title>The Natural Products Discovery Center: Release of the First 8490 Sequenced Strains for Exploring Actinobacteria Biosynthetic Diversity.</title>
        <authorList>
            <person name="Kalkreuter E."/>
            <person name="Kautsar S.A."/>
            <person name="Yang D."/>
            <person name="Bader C.D."/>
            <person name="Teijaro C.N."/>
            <person name="Fluegel L."/>
            <person name="Davis C.M."/>
            <person name="Simpson J.R."/>
            <person name="Lauterbach L."/>
            <person name="Steele A.D."/>
            <person name="Gui C."/>
            <person name="Meng S."/>
            <person name="Li G."/>
            <person name="Viehrig K."/>
            <person name="Ye F."/>
            <person name="Su P."/>
            <person name="Kiefer A.F."/>
            <person name="Nichols A."/>
            <person name="Cepeda A.J."/>
            <person name="Yan W."/>
            <person name="Fan B."/>
            <person name="Jiang Y."/>
            <person name="Adhikari A."/>
            <person name="Zheng C.-J."/>
            <person name="Schuster L."/>
            <person name="Cowan T.M."/>
            <person name="Smanski M.J."/>
            <person name="Chevrette M.G."/>
            <person name="De Carvalho L.P.S."/>
            <person name="Shen B."/>
        </authorList>
    </citation>
    <scope>NUCLEOTIDE SEQUENCE [LARGE SCALE GENOMIC DNA]</scope>
    <source>
        <strain evidence="4 5">NPDC013366</strain>
    </source>
</reference>
<dbReference type="Gene3D" id="3.40.50.880">
    <property type="match status" value="1"/>
</dbReference>
<protein>
    <submittedName>
        <fullName evidence="4">DJ-1/PfpI family protein</fullName>
        <ecNumber evidence="4">4.2.1.-</ecNumber>
    </submittedName>
</protein>
<sequence length="278" mass="29184">MTDSTRTAHSTRHSTTRRNVLRGTVATAALAATTTAPAGPAHAAPPAGGGPEIGILLYDGFSLLDPTGPAEVLSRLPGATVTMIAERRGAVRTDTGDVAVVAERSLDEVDRLDVLLVPGAGNRGTVAAMNNRTLLDWIRRIHRHTRWTTSVCTGSIVLAAAGLLDGRQATTYWAAAEYLEATFDVTCLPRRHVRSGKIITAAGVSAGIDMALYLASLLAGADTAKAVQLAIEYVPQPPFDAGDASRADARLKERALRLLEESQGQGQGPRSHPGVRLG</sequence>
<feature type="region of interest" description="Disordered" evidence="1">
    <location>
        <begin position="259"/>
        <end position="278"/>
    </location>
</feature>
<dbReference type="Proteomes" id="UP001603418">
    <property type="component" value="Unassembled WGS sequence"/>
</dbReference>
<name>A0ABW6YQM3_9ACTN</name>
<dbReference type="InterPro" id="IPR029062">
    <property type="entry name" value="Class_I_gatase-like"/>
</dbReference>
<dbReference type="InterPro" id="IPR002818">
    <property type="entry name" value="DJ-1/PfpI"/>
</dbReference>
<feature type="domain" description="DJ-1/PfpI" evidence="3">
    <location>
        <begin position="53"/>
        <end position="214"/>
    </location>
</feature>
<gene>
    <name evidence="4" type="ORF">ACF1HC_04970</name>
</gene>
<dbReference type="EC" id="4.2.1.-" evidence="4"/>
<proteinExistence type="predicted"/>
<keyword evidence="4" id="KW-0456">Lyase</keyword>
<evidence type="ECO:0000259" key="3">
    <source>
        <dbReference type="Pfam" id="PF01965"/>
    </source>
</evidence>
<dbReference type="PROSITE" id="PS51318">
    <property type="entry name" value="TAT"/>
    <property type="match status" value="1"/>
</dbReference>
<feature type="signal peptide" evidence="2">
    <location>
        <begin position="1"/>
        <end position="43"/>
    </location>
</feature>
<evidence type="ECO:0000256" key="2">
    <source>
        <dbReference type="SAM" id="SignalP"/>
    </source>
</evidence>
<dbReference type="Pfam" id="PF01965">
    <property type="entry name" value="DJ-1_PfpI"/>
    <property type="match status" value="1"/>
</dbReference>
<dbReference type="InterPro" id="IPR006311">
    <property type="entry name" value="TAT_signal"/>
</dbReference>
<dbReference type="InterPro" id="IPR052158">
    <property type="entry name" value="INH-QAR"/>
</dbReference>
<dbReference type="SUPFAM" id="SSF52317">
    <property type="entry name" value="Class I glutamine amidotransferase-like"/>
    <property type="match status" value="1"/>
</dbReference>
<organism evidence="4 5">
    <name type="scientific">Streptomyces eurythermus</name>
    <dbReference type="NCBI Taxonomy" id="42237"/>
    <lineage>
        <taxon>Bacteria</taxon>
        <taxon>Bacillati</taxon>
        <taxon>Actinomycetota</taxon>
        <taxon>Actinomycetes</taxon>
        <taxon>Kitasatosporales</taxon>
        <taxon>Streptomycetaceae</taxon>
        <taxon>Streptomyces</taxon>
    </lineage>
</organism>
<evidence type="ECO:0000313" key="5">
    <source>
        <dbReference type="Proteomes" id="UP001603418"/>
    </source>
</evidence>
<keyword evidence="2" id="KW-0732">Signal</keyword>